<name>A0A135SE48_9PEZI</name>
<evidence type="ECO:0000313" key="3">
    <source>
        <dbReference type="Proteomes" id="UP000070054"/>
    </source>
</evidence>
<proteinExistence type="predicted"/>
<evidence type="ECO:0000313" key="2">
    <source>
        <dbReference type="EMBL" id="KXH34188.1"/>
    </source>
</evidence>
<comment type="caution">
    <text evidence="2">The sequence shown here is derived from an EMBL/GenBank/DDBJ whole genome shotgun (WGS) entry which is preliminary data.</text>
</comment>
<sequence length="111" mass="12678">MSSYRPYPPQGNARDDRNRGRYDSRSSHHQPPPPGAGDNWRNPWPEDRRRSGGYDGYRPDNRPPQGDFTFRMDKPSGVGSTSRGDSYRPGAYQGNDRRRAPRARGGLFRGR</sequence>
<protein>
    <submittedName>
        <fullName evidence="2">Uncharacterized protein</fullName>
    </submittedName>
</protein>
<dbReference type="EMBL" id="JEMN01001533">
    <property type="protein sequence ID" value="KXH34188.1"/>
    <property type="molecule type" value="Genomic_DNA"/>
</dbReference>
<gene>
    <name evidence="2" type="ORF">CNYM01_07539</name>
</gene>
<keyword evidence="3" id="KW-1185">Reference proteome</keyword>
<feature type="compositionally biased region" description="Basic and acidic residues" evidence="1">
    <location>
        <begin position="13"/>
        <end position="26"/>
    </location>
</feature>
<evidence type="ECO:0000256" key="1">
    <source>
        <dbReference type="SAM" id="MobiDB-lite"/>
    </source>
</evidence>
<organism evidence="2 3">
    <name type="scientific">Colletotrichum nymphaeae SA-01</name>
    <dbReference type="NCBI Taxonomy" id="1460502"/>
    <lineage>
        <taxon>Eukaryota</taxon>
        <taxon>Fungi</taxon>
        <taxon>Dikarya</taxon>
        <taxon>Ascomycota</taxon>
        <taxon>Pezizomycotina</taxon>
        <taxon>Sordariomycetes</taxon>
        <taxon>Hypocreomycetidae</taxon>
        <taxon>Glomerellales</taxon>
        <taxon>Glomerellaceae</taxon>
        <taxon>Colletotrichum</taxon>
        <taxon>Colletotrichum acutatum species complex</taxon>
    </lineage>
</organism>
<feature type="region of interest" description="Disordered" evidence="1">
    <location>
        <begin position="1"/>
        <end position="111"/>
    </location>
</feature>
<reference evidence="2 3" key="1">
    <citation type="submission" date="2014-02" db="EMBL/GenBank/DDBJ databases">
        <title>The genome sequence of Colletotrichum nymphaeae SA-01.</title>
        <authorList>
            <person name="Baroncelli R."/>
            <person name="Thon M.R."/>
        </authorList>
    </citation>
    <scope>NUCLEOTIDE SEQUENCE [LARGE SCALE GENOMIC DNA]</scope>
    <source>
        <strain evidence="2 3">SA-01</strain>
    </source>
</reference>
<accession>A0A135SE48</accession>
<feature type="non-terminal residue" evidence="2">
    <location>
        <position position="111"/>
    </location>
</feature>
<dbReference type="AlphaFoldDB" id="A0A135SE48"/>
<feature type="compositionally biased region" description="Basic and acidic residues" evidence="1">
    <location>
        <begin position="44"/>
        <end position="61"/>
    </location>
</feature>
<dbReference type="Proteomes" id="UP000070054">
    <property type="component" value="Unassembled WGS sequence"/>
</dbReference>